<gene>
    <name evidence="2" type="ORF">METZ01_LOCUS101161</name>
</gene>
<sequence>MYQLYRLRAERSANQALITELRKERGKLEEENFRLKTDMEYIERIARERYRMVKKGEKVFKVIPKEN</sequence>
<dbReference type="Pfam" id="PF04977">
    <property type="entry name" value="DivIC"/>
    <property type="match status" value="1"/>
</dbReference>
<reference evidence="2" key="1">
    <citation type="submission" date="2018-05" db="EMBL/GenBank/DDBJ databases">
        <authorList>
            <person name="Lanie J.A."/>
            <person name="Ng W.-L."/>
            <person name="Kazmierczak K.M."/>
            <person name="Andrzejewski T.M."/>
            <person name="Davidsen T.M."/>
            <person name="Wayne K.J."/>
            <person name="Tettelin H."/>
            <person name="Glass J.I."/>
            <person name="Rusch D."/>
            <person name="Podicherti R."/>
            <person name="Tsui H.-C.T."/>
            <person name="Winkler M.E."/>
        </authorList>
    </citation>
    <scope>NUCLEOTIDE SEQUENCE</scope>
</reference>
<feature type="coiled-coil region" evidence="1">
    <location>
        <begin position="11"/>
        <end position="38"/>
    </location>
</feature>
<protein>
    <recommendedName>
        <fullName evidence="3">Septum formation initiator</fullName>
    </recommendedName>
</protein>
<dbReference type="AlphaFoldDB" id="A0A381W8N8"/>
<evidence type="ECO:0000313" key="2">
    <source>
        <dbReference type="EMBL" id="SVA48307.1"/>
    </source>
</evidence>
<name>A0A381W8N8_9ZZZZ</name>
<keyword evidence="1" id="KW-0175">Coiled coil</keyword>
<dbReference type="EMBL" id="UINC01010900">
    <property type="protein sequence ID" value="SVA48307.1"/>
    <property type="molecule type" value="Genomic_DNA"/>
</dbReference>
<organism evidence="2">
    <name type="scientific">marine metagenome</name>
    <dbReference type="NCBI Taxonomy" id="408172"/>
    <lineage>
        <taxon>unclassified sequences</taxon>
        <taxon>metagenomes</taxon>
        <taxon>ecological metagenomes</taxon>
    </lineage>
</organism>
<proteinExistence type="predicted"/>
<evidence type="ECO:0000256" key="1">
    <source>
        <dbReference type="SAM" id="Coils"/>
    </source>
</evidence>
<evidence type="ECO:0008006" key="3">
    <source>
        <dbReference type="Google" id="ProtNLM"/>
    </source>
</evidence>
<dbReference type="InterPro" id="IPR007060">
    <property type="entry name" value="FtsL/DivIC"/>
</dbReference>
<accession>A0A381W8N8</accession>